<dbReference type="NCBIfam" id="TIGR00229">
    <property type="entry name" value="sensory_box"/>
    <property type="match status" value="2"/>
</dbReference>
<gene>
    <name evidence="6" type="ORF">MFMK1_003554</name>
</gene>
<sequence length="662" mass="75862">MGFISLDDKLVSLLNIMDYQAWVQDMDTYYWANKAHAEFMGLTQDQCHNFKICKVLSEEERKQCSLSNKTVFEKEKRVKSKEWVKNKDGEKRLLSITKEPFKNDKGMVEYILCKAEDVTENTNLKGELYIVHKQLKNIIESQNDLIFRISPEMKYTFVNKIYANIYGKNPDDMIGKSMLDIVPADRTESLINLISKLNFQTPVGFLETSINNLRIQWVCKLIFDDKGRAMEYQAEGRDITEIKQVENELRQSHETLEQKVAERTKALKQLNDTLENEIMERTKTELLLRKRYEFEKALLKISSRFIKTLDIESAIADALNDLGNICQASRTCIFLFKNNGTVMDNTHEWCAQGVTPQIENHKNLSCDDVPWWVAKIKNNQNILIDDVSKLPVEASREKTTLGRQDVKSLIALPLAVKREIIGFIALHEVDEINKWSEEDFTVVRLFSEIIGNALERDLSRQELKDSNTKLQKLLEDTVNLLSSTIGMVDSYTADHQHRVADIACNIARHLEVSEDSLEGIKVAALLHDIGKLHVPASILSKPSKLTQNEFNLIKDHATMGHETLKRADFPWPVAQIVLQHHERIDGSGYPEGLKGEEILLEAKIVAVADVVEAMCSHRPYRPALNKEMAKKDILRNKGILYDSEIVDACLAVFFEKEHKKAN</sequence>
<feature type="domain" description="PAS" evidence="2">
    <location>
        <begin position="131"/>
        <end position="196"/>
    </location>
</feature>
<dbReference type="SUPFAM" id="SSF55781">
    <property type="entry name" value="GAF domain-like"/>
    <property type="match status" value="1"/>
</dbReference>
<dbReference type="PROSITE" id="PS51832">
    <property type="entry name" value="HD_GYP"/>
    <property type="match status" value="1"/>
</dbReference>
<dbReference type="InterPro" id="IPR006675">
    <property type="entry name" value="HDIG_dom"/>
</dbReference>
<dbReference type="InterPro" id="IPR013656">
    <property type="entry name" value="PAS_4"/>
</dbReference>
<organism evidence="6 7">
    <name type="scientific">Metallumcola ferriviriculae</name>
    <dbReference type="NCBI Taxonomy" id="3039180"/>
    <lineage>
        <taxon>Bacteria</taxon>
        <taxon>Bacillati</taxon>
        <taxon>Bacillota</taxon>
        <taxon>Clostridia</taxon>
        <taxon>Neomoorellales</taxon>
        <taxon>Desulfitibacteraceae</taxon>
        <taxon>Metallumcola</taxon>
    </lineage>
</organism>
<evidence type="ECO:0000259" key="5">
    <source>
        <dbReference type="PROSITE" id="PS51832"/>
    </source>
</evidence>
<feature type="coiled-coil region" evidence="1">
    <location>
        <begin position="239"/>
        <end position="277"/>
    </location>
</feature>
<dbReference type="InterPro" id="IPR000700">
    <property type="entry name" value="PAS-assoc_C"/>
</dbReference>
<dbReference type="InterPro" id="IPR029016">
    <property type="entry name" value="GAF-like_dom_sf"/>
</dbReference>
<name>A0AAU0UTQ0_9FIRM</name>
<evidence type="ECO:0000259" key="2">
    <source>
        <dbReference type="PROSITE" id="PS50112"/>
    </source>
</evidence>
<feature type="domain" description="PAC" evidence="3">
    <location>
        <begin position="72"/>
        <end position="130"/>
    </location>
</feature>
<dbReference type="SMART" id="SM00065">
    <property type="entry name" value="GAF"/>
    <property type="match status" value="1"/>
</dbReference>
<dbReference type="InterPro" id="IPR006674">
    <property type="entry name" value="HD_domain"/>
</dbReference>
<dbReference type="Proteomes" id="UP001329915">
    <property type="component" value="Chromosome"/>
</dbReference>
<dbReference type="EMBL" id="CP121694">
    <property type="protein sequence ID" value="WRO23687.1"/>
    <property type="molecule type" value="Genomic_DNA"/>
</dbReference>
<dbReference type="InterPro" id="IPR003607">
    <property type="entry name" value="HD/PDEase_dom"/>
</dbReference>
<dbReference type="InterPro" id="IPR035965">
    <property type="entry name" value="PAS-like_dom_sf"/>
</dbReference>
<dbReference type="Gene3D" id="1.10.3210.10">
    <property type="entry name" value="Hypothetical protein af1432"/>
    <property type="match status" value="1"/>
</dbReference>
<protein>
    <submittedName>
        <fullName evidence="6">HD domain-containing protein</fullName>
    </submittedName>
</protein>
<feature type="domain" description="PAC" evidence="3">
    <location>
        <begin position="199"/>
        <end position="251"/>
    </location>
</feature>
<dbReference type="Pfam" id="PF13426">
    <property type="entry name" value="PAS_9"/>
    <property type="match status" value="1"/>
</dbReference>
<dbReference type="NCBIfam" id="TIGR00277">
    <property type="entry name" value="HDIG"/>
    <property type="match status" value="1"/>
</dbReference>
<evidence type="ECO:0000313" key="7">
    <source>
        <dbReference type="Proteomes" id="UP001329915"/>
    </source>
</evidence>
<evidence type="ECO:0000259" key="3">
    <source>
        <dbReference type="PROSITE" id="PS50113"/>
    </source>
</evidence>
<accession>A0AAU0UTQ0</accession>
<keyword evidence="7" id="KW-1185">Reference proteome</keyword>
<dbReference type="SUPFAM" id="SSF55785">
    <property type="entry name" value="PYP-like sensor domain (PAS domain)"/>
    <property type="match status" value="2"/>
</dbReference>
<feature type="domain" description="HD-GYP" evidence="5">
    <location>
        <begin position="470"/>
        <end position="662"/>
    </location>
</feature>
<evidence type="ECO:0000256" key="1">
    <source>
        <dbReference type="SAM" id="Coils"/>
    </source>
</evidence>
<dbReference type="SMART" id="SM00091">
    <property type="entry name" value="PAS"/>
    <property type="match status" value="2"/>
</dbReference>
<evidence type="ECO:0000259" key="4">
    <source>
        <dbReference type="PROSITE" id="PS51831"/>
    </source>
</evidence>
<dbReference type="Pfam" id="PF01590">
    <property type="entry name" value="GAF"/>
    <property type="match status" value="1"/>
</dbReference>
<dbReference type="Gene3D" id="3.30.450.40">
    <property type="match status" value="1"/>
</dbReference>
<dbReference type="PROSITE" id="PS50113">
    <property type="entry name" value="PAC"/>
    <property type="match status" value="2"/>
</dbReference>
<dbReference type="InterPro" id="IPR000014">
    <property type="entry name" value="PAS"/>
</dbReference>
<dbReference type="InterPro" id="IPR003018">
    <property type="entry name" value="GAF"/>
</dbReference>
<dbReference type="SUPFAM" id="SSF109604">
    <property type="entry name" value="HD-domain/PDEase-like"/>
    <property type="match status" value="1"/>
</dbReference>
<dbReference type="CDD" id="cd00130">
    <property type="entry name" value="PAS"/>
    <property type="match status" value="1"/>
</dbReference>
<dbReference type="CDD" id="cd00077">
    <property type="entry name" value="HDc"/>
    <property type="match status" value="1"/>
</dbReference>
<dbReference type="Gene3D" id="3.30.450.20">
    <property type="entry name" value="PAS domain"/>
    <property type="match status" value="2"/>
</dbReference>
<dbReference type="Pfam" id="PF08448">
    <property type="entry name" value="PAS_4"/>
    <property type="match status" value="1"/>
</dbReference>
<dbReference type="InterPro" id="IPR037522">
    <property type="entry name" value="HD_GYP_dom"/>
</dbReference>
<dbReference type="AlphaFoldDB" id="A0AAU0UTQ0"/>
<dbReference type="SMART" id="SM00471">
    <property type="entry name" value="HDc"/>
    <property type="match status" value="1"/>
</dbReference>
<keyword evidence="1" id="KW-0175">Coiled coil</keyword>
<feature type="domain" description="HD" evidence="4">
    <location>
        <begin position="492"/>
        <end position="614"/>
    </location>
</feature>
<dbReference type="PANTHER" id="PTHR43155">
    <property type="entry name" value="CYCLIC DI-GMP PHOSPHODIESTERASE PA4108-RELATED"/>
    <property type="match status" value="1"/>
</dbReference>
<evidence type="ECO:0000313" key="6">
    <source>
        <dbReference type="EMBL" id="WRO23687.1"/>
    </source>
</evidence>
<proteinExistence type="predicted"/>
<dbReference type="PANTHER" id="PTHR43155:SF2">
    <property type="entry name" value="CYCLIC DI-GMP PHOSPHODIESTERASE PA4108"/>
    <property type="match status" value="1"/>
</dbReference>
<reference evidence="6 7" key="1">
    <citation type="submission" date="2023-04" db="EMBL/GenBank/DDBJ databases">
        <authorList>
            <person name="Hsu D."/>
        </authorList>
    </citation>
    <scope>NUCLEOTIDE SEQUENCE [LARGE SCALE GENOMIC DNA]</scope>
    <source>
        <strain evidence="6 7">MK1</strain>
    </source>
</reference>
<dbReference type="Pfam" id="PF13487">
    <property type="entry name" value="HD_5"/>
    <property type="match status" value="1"/>
</dbReference>
<dbReference type="KEGG" id="dbc:MFMK1_003554"/>
<dbReference type="PROSITE" id="PS51831">
    <property type="entry name" value="HD"/>
    <property type="match status" value="1"/>
</dbReference>
<dbReference type="PROSITE" id="PS50112">
    <property type="entry name" value="PAS"/>
    <property type="match status" value="1"/>
</dbReference>
<dbReference type="RefSeq" id="WP_366923063.1">
    <property type="nucleotide sequence ID" value="NZ_CP121694.1"/>
</dbReference>